<evidence type="ECO:0000256" key="2">
    <source>
        <dbReference type="SAM" id="SignalP"/>
    </source>
</evidence>
<evidence type="ECO:0000313" key="3">
    <source>
        <dbReference type="EMBL" id="VEL09130.1"/>
    </source>
</evidence>
<feature type="transmembrane region" description="Helical" evidence="1">
    <location>
        <begin position="47"/>
        <end position="70"/>
    </location>
</feature>
<keyword evidence="2" id="KW-0732">Signal</keyword>
<feature type="chain" id="PRO_5019250416" description="Protein tweety homolog" evidence="2">
    <location>
        <begin position="24"/>
        <end position="76"/>
    </location>
</feature>
<keyword evidence="1" id="KW-0812">Transmembrane</keyword>
<sequence length="76" mass="8542">MDVFYKGLCLLIVLIIFGRGVHSETYWTPAGQSEWLSNLQENSLSWSYGIAACALLCLLCALTILSWCVYPRRIVA</sequence>
<proteinExistence type="predicted"/>
<gene>
    <name evidence="3" type="ORF">PXEA_LOCUS2570</name>
</gene>
<protein>
    <recommendedName>
        <fullName evidence="5">Protein tweety homolog</fullName>
    </recommendedName>
</protein>
<keyword evidence="1" id="KW-0472">Membrane</keyword>
<reference evidence="3" key="1">
    <citation type="submission" date="2018-11" db="EMBL/GenBank/DDBJ databases">
        <authorList>
            <consortium name="Pathogen Informatics"/>
        </authorList>
    </citation>
    <scope>NUCLEOTIDE SEQUENCE</scope>
</reference>
<accession>A0A448WDL6</accession>
<dbReference type="OrthoDB" id="6140671at2759"/>
<dbReference type="EMBL" id="CAAALY010005532">
    <property type="protein sequence ID" value="VEL09130.1"/>
    <property type="molecule type" value="Genomic_DNA"/>
</dbReference>
<evidence type="ECO:0000256" key="1">
    <source>
        <dbReference type="SAM" id="Phobius"/>
    </source>
</evidence>
<dbReference type="AlphaFoldDB" id="A0A448WDL6"/>
<feature type="signal peptide" evidence="2">
    <location>
        <begin position="1"/>
        <end position="23"/>
    </location>
</feature>
<evidence type="ECO:0000313" key="4">
    <source>
        <dbReference type="Proteomes" id="UP000784294"/>
    </source>
</evidence>
<name>A0A448WDL6_9PLAT</name>
<dbReference type="Proteomes" id="UP000784294">
    <property type="component" value="Unassembled WGS sequence"/>
</dbReference>
<keyword evidence="1" id="KW-1133">Transmembrane helix</keyword>
<evidence type="ECO:0008006" key="5">
    <source>
        <dbReference type="Google" id="ProtNLM"/>
    </source>
</evidence>
<organism evidence="3 4">
    <name type="scientific">Protopolystoma xenopodis</name>
    <dbReference type="NCBI Taxonomy" id="117903"/>
    <lineage>
        <taxon>Eukaryota</taxon>
        <taxon>Metazoa</taxon>
        <taxon>Spiralia</taxon>
        <taxon>Lophotrochozoa</taxon>
        <taxon>Platyhelminthes</taxon>
        <taxon>Monogenea</taxon>
        <taxon>Polyopisthocotylea</taxon>
        <taxon>Polystomatidea</taxon>
        <taxon>Polystomatidae</taxon>
        <taxon>Protopolystoma</taxon>
    </lineage>
</organism>
<dbReference type="Gene3D" id="1.20.140.150">
    <property type="match status" value="1"/>
</dbReference>
<comment type="caution">
    <text evidence="3">The sequence shown here is derived from an EMBL/GenBank/DDBJ whole genome shotgun (WGS) entry which is preliminary data.</text>
</comment>
<keyword evidence="4" id="KW-1185">Reference proteome</keyword>